<accession>A0AAU7U847</accession>
<geneLocation type="plasmid" evidence="2">
    <name>pDson03</name>
</geneLocation>
<proteinExistence type="predicted"/>
<evidence type="ECO:0000256" key="1">
    <source>
        <dbReference type="SAM" id="MobiDB-lite"/>
    </source>
</evidence>
<organism evidence="2">
    <name type="scientific">Deinococcus sonorensis KR-87</name>
    <dbReference type="NCBI Taxonomy" id="694439"/>
    <lineage>
        <taxon>Bacteria</taxon>
        <taxon>Thermotogati</taxon>
        <taxon>Deinococcota</taxon>
        <taxon>Deinococci</taxon>
        <taxon>Deinococcales</taxon>
        <taxon>Deinococcaceae</taxon>
        <taxon>Deinococcus</taxon>
    </lineage>
</organism>
<name>A0AAU7U847_9DEIO</name>
<sequence>MNDQARNLELLIQAALDEERSSGQGVLAQQAVEQGRTHEAEGQTPAVQPTLLEQMAVTSLEVIDHLRANTTLRREELELLEQAQADLHRRTAQLTQEGDMLHTNLHQVRLAPKDQWEDANLTVPEVAEALPCHQPHQVLAADRCRLDTATMLCATVDVMSVPLRCGPRHPPPSVPPRPACLAFTMACARSATCNLLKMFEM</sequence>
<gene>
    <name evidence="2" type="ORF">ABOD76_04030</name>
</gene>
<dbReference type="KEGG" id="dsc:ABOD76_04030"/>
<dbReference type="EMBL" id="CP158298">
    <property type="protein sequence ID" value="XBV84234.1"/>
    <property type="molecule type" value="Genomic_DNA"/>
</dbReference>
<feature type="region of interest" description="Disordered" evidence="1">
    <location>
        <begin position="22"/>
        <end position="43"/>
    </location>
</feature>
<evidence type="ECO:0000313" key="2">
    <source>
        <dbReference type="EMBL" id="XBV84234.1"/>
    </source>
</evidence>
<dbReference type="RefSeq" id="WP_350242271.1">
    <property type="nucleotide sequence ID" value="NZ_CP158298.1"/>
</dbReference>
<keyword evidence="2" id="KW-0614">Plasmid</keyword>
<protein>
    <submittedName>
        <fullName evidence="2">Uncharacterized protein</fullName>
    </submittedName>
</protein>
<dbReference type="AlphaFoldDB" id="A0AAU7U847"/>
<reference evidence="2" key="1">
    <citation type="submission" date="2024-06" db="EMBL/GenBank/DDBJ databases">
        <title>Draft Genome Sequence of Deinococcus sonorensis Type Strain KR-87, a Biofilm Producing Representative of the Genus Deinococcus.</title>
        <authorList>
            <person name="Boren L.S."/>
            <person name="Grosso R.A."/>
            <person name="Hugenberg-Cox A.N."/>
            <person name="Hill J.T.E."/>
            <person name="Albert C.M."/>
            <person name="Tuohy J.M."/>
        </authorList>
    </citation>
    <scope>NUCLEOTIDE SEQUENCE</scope>
    <source>
        <strain evidence="2">KR-87</strain>
        <plasmid evidence="2">pDson03</plasmid>
    </source>
</reference>